<accession>A0A167NME0</accession>
<dbReference type="RefSeq" id="XP_018294310.1">
    <property type="nucleotide sequence ID" value="XM_018440559.1"/>
</dbReference>
<protein>
    <submittedName>
        <fullName evidence="1">Uncharacterized protein</fullName>
    </submittedName>
</protein>
<sequence>MASCDPITKRPENLVGAFMSGMKWSEELWSTVERKGKSLPTTQKEKQRIFIMGGKNNINKIRGPTNEKTKRIARGIAKSKSKYAPAITCVNVRSKKKQRQFEKAVSNEKKLLAKMGVIEYVPEEEMNDVVKVSPEMQRISTEIAPELLAAAAAGHGTTLGGPQ</sequence>
<proteinExistence type="predicted"/>
<dbReference type="VEuPathDB" id="FungiDB:PHYBLDRAFT_59804"/>
<dbReference type="OrthoDB" id="2269074at2759"/>
<gene>
    <name evidence="1" type="ORF">PHYBLDRAFT_59804</name>
</gene>
<dbReference type="Proteomes" id="UP000077315">
    <property type="component" value="Unassembled WGS sequence"/>
</dbReference>
<dbReference type="AlphaFoldDB" id="A0A167NME0"/>
<dbReference type="GeneID" id="29001465"/>
<evidence type="ECO:0000313" key="2">
    <source>
        <dbReference type="Proteomes" id="UP000077315"/>
    </source>
</evidence>
<dbReference type="EMBL" id="KV440976">
    <property type="protein sequence ID" value="OAD76270.1"/>
    <property type="molecule type" value="Genomic_DNA"/>
</dbReference>
<reference evidence="2" key="1">
    <citation type="submission" date="2015-06" db="EMBL/GenBank/DDBJ databases">
        <title>Expansion of signal transduction pathways in fungi by whole-genome duplication.</title>
        <authorList>
            <consortium name="DOE Joint Genome Institute"/>
            <person name="Corrochano L.M."/>
            <person name="Kuo A."/>
            <person name="Marcet-Houben M."/>
            <person name="Polaino S."/>
            <person name="Salamov A."/>
            <person name="Villalobos J.M."/>
            <person name="Alvarez M.I."/>
            <person name="Avalos J."/>
            <person name="Benito E.P."/>
            <person name="Benoit I."/>
            <person name="Burger G."/>
            <person name="Camino L.P."/>
            <person name="Canovas D."/>
            <person name="Cerda-Olmedo E."/>
            <person name="Cheng J.-F."/>
            <person name="Dominguez A."/>
            <person name="Elias M."/>
            <person name="Eslava A.P."/>
            <person name="Glaser F."/>
            <person name="Grimwood J."/>
            <person name="Gutierrez G."/>
            <person name="Heitman J."/>
            <person name="Henrissat B."/>
            <person name="Iturriaga E.A."/>
            <person name="Lang B.F."/>
            <person name="Lavin J.L."/>
            <person name="Lee S."/>
            <person name="Li W."/>
            <person name="Lindquist E."/>
            <person name="Lopez-Garcia S."/>
            <person name="Luque E.M."/>
            <person name="Marcos A.T."/>
            <person name="Martin J."/>
            <person name="McCluskey K."/>
            <person name="Medina H.R."/>
            <person name="Miralles-Duran A."/>
            <person name="Miyazaki A."/>
            <person name="Munoz-Torres E."/>
            <person name="Oguiza J.A."/>
            <person name="Ohm R."/>
            <person name="Olmedo M."/>
            <person name="Orejas M."/>
            <person name="Ortiz-Castellanos L."/>
            <person name="Pisabarro A.G."/>
            <person name="Rodriguez-Romero J."/>
            <person name="Ruiz-Herrera J."/>
            <person name="Ruiz-Vazquez R."/>
            <person name="Sanz C."/>
            <person name="Schackwitz W."/>
            <person name="Schmutz J."/>
            <person name="Shahriari M."/>
            <person name="Shelest E."/>
            <person name="Silva-Franco F."/>
            <person name="Soanes D."/>
            <person name="Syed K."/>
            <person name="Tagua V.G."/>
            <person name="Talbot N.J."/>
            <person name="Thon M."/>
            <person name="De vries R.P."/>
            <person name="Wiebenga A."/>
            <person name="Yadav J.S."/>
            <person name="Braun E.L."/>
            <person name="Baker S."/>
            <person name="Garre V."/>
            <person name="Horwitz B."/>
            <person name="Torres-Martinez S."/>
            <person name="Idnurm A."/>
            <person name="Herrera-Estrella A."/>
            <person name="Gabaldon T."/>
            <person name="Grigoriev I.V."/>
        </authorList>
    </citation>
    <scope>NUCLEOTIDE SEQUENCE [LARGE SCALE GENOMIC DNA]</scope>
    <source>
        <strain evidence="2">NRRL 1555(-)</strain>
    </source>
</reference>
<keyword evidence="2" id="KW-1185">Reference proteome</keyword>
<evidence type="ECO:0000313" key="1">
    <source>
        <dbReference type="EMBL" id="OAD76270.1"/>
    </source>
</evidence>
<name>A0A167NME0_PHYB8</name>
<organism evidence="1 2">
    <name type="scientific">Phycomyces blakesleeanus (strain ATCC 8743b / DSM 1359 / FGSC 10004 / NBRC 33097 / NRRL 1555)</name>
    <dbReference type="NCBI Taxonomy" id="763407"/>
    <lineage>
        <taxon>Eukaryota</taxon>
        <taxon>Fungi</taxon>
        <taxon>Fungi incertae sedis</taxon>
        <taxon>Mucoromycota</taxon>
        <taxon>Mucoromycotina</taxon>
        <taxon>Mucoromycetes</taxon>
        <taxon>Mucorales</taxon>
        <taxon>Phycomycetaceae</taxon>
        <taxon>Phycomyces</taxon>
    </lineage>
</organism>
<dbReference type="InParanoid" id="A0A167NME0"/>